<gene>
    <name evidence="3" type="primary">rpsP</name>
    <name evidence="4" type="ORF">A2209_01980</name>
</gene>
<dbReference type="SUPFAM" id="SSF54565">
    <property type="entry name" value="Ribosomal protein S16"/>
    <property type="match status" value="1"/>
</dbReference>
<reference evidence="4 5" key="1">
    <citation type="journal article" date="2016" name="Nat. Commun.">
        <title>Thousands of microbial genomes shed light on interconnected biogeochemical processes in an aquifer system.</title>
        <authorList>
            <person name="Anantharaman K."/>
            <person name="Brown C.T."/>
            <person name="Hug L.A."/>
            <person name="Sharon I."/>
            <person name="Castelle C.J."/>
            <person name="Probst A.J."/>
            <person name="Thomas B.C."/>
            <person name="Singh A."/>
            <person name="Wilkins M.J."/>
            <person name="Karaoz U."/>
            <person name="Brodie E.L."/>
            <person name="Williams K.H."/>
            <person name="Hubbard S.S."/>
            <person name="Banfield J.F."/>
        </authorList>
    </citation>
    <scope>NUCLEOTIDE SEQUENCE [LARGE SCALE GENOMIC DNA]</scope>
</reference>
<sequence>MAVKIRLMRLGKKNKPFYRIVVIDSKSPRNSTYLENLGNYDPNLDKDKVKIDSERVKFWKERGAVVSKGLLRILK</sequence>
<dbReference type="Pfam" id="PF00886">
    <property type="entry name" value="Ribosomal_S16"/>
    <property type="match status" value="1"/>
</dbReference>
<dbReference type="Proteomes" id="UP000178450">
    <property type="component" value="Unassembled WGS sequence"/>
</dbReference>
<name>A0A1F7KEL4_9BACT</name>
<accession>A0A1F7KEL4</accession>
<evidence type="ECO:0000313" key="5">
    <source>
        <dbReference type="Proteomes" id="UP000178450"/>
    </source>
</evidence>
<dbReference type="NCBIfam" id="TIGR00002">
    <property type="entry name" value="S16"/>
    <property type="match status" value="1"/>
</dbReference>
<dbReference type="PANTHER" id="PTHR12919">
    <property type="entry name" value="30S RIBOSOMAL PROTEIN S16"/>
    <property type="match status" value="1"/>
</dbReference>
<keyword evidence="2 3" id="KW-0687">Ribonucleoprotein</keyword>
<dbReference type="HAMAP" id="MF_00385">
    <property type="entry name" value="Ribosomal_bS16"/>
    <property type="match status" value="1"/>
</dbReference>
<dbReference type="Gene3D" id="3.30.1320.10">
    <property type="match status" value="1"/>
</dbReference>
<evidence type="ECO:0000256" key="1">
    <source>
        <dbReference type="ARBA" id="ARBA00022980"/>
    </source>
</evidence>
<dbReference type="InterPro" id="IPR000307">
    <property type="entry name" value="Ribosomal_bS16"/>
</dbReference>
<evidence type="ECO:0000256" key="2">
    <source>
        <dbReference type="ARBA" id="ARBA00023274"/>
    </source>
</evidence>
<dbReference type="GO" id="GO:0006412">
    <property type="term" value="P:translation"/>
    <property type="evidence" value="ECO:0007669"/>
    <property type="project" value="UniProtKB-UniRule"/>
</dbReference>
<organism evidence="4 5">
    <name type="scientific">Candidatus Roizmanbacteria bacterium RIFOXYA1_FULL_41_12</name>
    <dbReference type="NCBI Taxonomy" id="1802082"/>
    <lineage>
        <taxon>Bacteria</taxon>
        <taxon>Candidatus Roizmaniibacteriota</taxon>
    </lineage>
</organism>
<dbReference type="GO" id="GO:0003735">
    <property type="term" value="F:structural constituent of ribosome"/>
    <property type="evidence" value="ECO:0007669"/>
    <property type="project" value="InterPro"/>
</dbReference>
<dbReference type="PANTHER" id="PTHR12919:SF20">
    <property type="entry name" value="SMALL RIBOSOMAL SUBUNIT PROTEIN BS16M"/>
    <property type="match status" value="1"/>
</dbReference>
<dbReference type="GO" id="GO:0015935">
    <property type="term" value="C:small ribosomal subunit"/>
    <property type="evidence" value="ECO:0007669"/>
    <property type="project" value="TreeGrafter"/>
</dbReference>
<comment type="similarity">
    <text evidence="3">Belongs to the bacterial ribosomal protein bS16 family.</text>
</comment>
<evidence type="ECO:0000256" key="3">
    <source>
        <dbReference type="HAMAP-Rule" id="MF_00385"/>
    </source>
</evidence>
<dbReference type="AlphaFoldDB" id="A0A1F7KEL4"/>
<dbReference type="EMBL" id="MGBG01000008">
    <property type="protein sequence ID" value="OGK66298.1"/>
    <property type="molecule type" value="Genomic_DNA"/>
</dbReference>
<dbReference type="InterPro" id="IPR023803">
    <property type="entry name" value="Ribosomal_bS16_dom_sf"/>
</dbReference>
<evidence type="ECO:0000313" key="4">
    <source>
        <dbReference type="EMBL" id="OGK66298.1"/>
    </source>
</evidence>
<dbReference type="GO" id="GO:0005737">
    <property type="term" value="C:cytoplasm"/>
    <property type="evidence" value="ECO:0007669"/>
    <property type="project" value="UniProtKB-ARBA"/>
</dbReference>
<protein>
    <recommendedName>
        <fullName evidence="3">Small ribosomal subunit protein bS16</fullName>
    </recommendedName>
</protein>
<proteinExistence type="inferred from homology"/>
<keyword evidence="1 3" id="KW-0689">Ribosomal protein</keyword>
<comment type="caution">
    <text evidence="4">The sequence shown here is derived from an EMBL/GenBank/DDBJ whole genome shotgun (WGS) entry which is preliminary data.</text>
</comment>